<dbReference type="AlphaFoldDB" id="A0A0A1W6Y0"/>
<evidence type="ECO:0000313" key="2">
    <source>
        <dbReference type="Proteomes" id="UP000032305"/>
    </source>
</evidence>
<comment type="caution">
    <text evidence="1">The sequence shown here is derived from an EMBL/GenBank/DDBJ whole genome shotgun (WGS) entry which is preliminary data.</text>
</comment>
<accession>A0A0A1W6Y0</accession>
<organism evidence="1 2">
    <name type="scientific">Sphingomonas parapaucimobilis NBRC 15100</name>
    <dbReference type="NCBI Taxonomy" id="1219049"/>
    <lineage>
        <taxon>Bacteria</taxon>
        <taxon>Pseudomonadati</taxon>
        <taxon>Pseudomonadota</taxon>
        <taxon>Alphaproteobacteria</taxon>
        <taxon>Sphingomonadales</taxon>
        <taxon>Sphingomonadaceae</taxon>
        <taxon>Sphingomonas</taxon>
    </lineage>
</organism>
<gene>
    <name evidence="1" type="ORF">SP5_039_00080</name>
</gene>
<evidence type="ECO:0000313" key="1">
    <source>
        <dbReference type="EMBL" id="GAM00871.1"/>
    </source>
</evidence>
<protein>
    <submittedName>
        <fullName evidence="1">Uncharacterized protein</fullName>
    </submittedName>
</protein>
<dbReference type="Proteomes" id="UP000032305">
    <property type="component" value="Unassembled WGS sequence"/>
</dbReference>
<proteinExistence type="predicted"/>
<keyword evidence="2" id="KW-1185">Reference proteome</keyword>
<name>A0A0A1W6Y0_9SPHN</name>
<dbReference type="EMBL" id="BBPI01000039">
    <property type="protein sequence ID" value="GAM00871.1"/>
    <property type="molecule type" value="Genomic_DNA"/>
</dbReference>
<sequence>MGAVIRERISRPVRDQLRSLLRQGEKEVADIMDGGAIFVIDLAVAIALEANIQCVAGRTGRADDILIRLETFRIETACRSVERQGMGAYDRRSSSCRAAGELIDIAAFPRRWI</sequence>
<reference evidence="1 2" key="1">
    <citation type="submission" date="2014-11" db="EMBL/GenBank/DDBJ databases">
        <title>Whole genome shotgun sequence of Sphingomonas parapaucimobilis NBRC 15100.</title>
        <authorList>
            <person name="Katano-Makiyama Y."/>
            <person name="Hosoyama A."/>
            <person name="Hashimoto M."/>
            <person name="Hosoyama Y."/>
            <person name="Noguchi M."/>
            <person name="Numata M."/>
            <person name="Tsuchikane K."/>
            <person name="Hirakata S."/>
            <person name="Uohara A."/>
            <person name="Shimodaira J."/>
            <person name="Ohji S."/>
            <person name="Ichikawa N."/>
            <person name="Kimura A."/>
            <person name="Yamazoe A."/>
            <person name="Fujita N."/>
        </authorList>
    </citation>
    <scope>NUCLEOTIDE SEQUENCE [LARGE SCALE GENOMIC DNA]</scope>
    <source>
        <strain evidence="1 2">NBRC 15100</strain>
    </source>
</reference>